<dbReference type="Pfam" id="PF24771">
    <property type="entry name" value="Ig_CFAP74_1st"/>
    <property type="match status" value="1"/>
</dbReference>
<name>A0ABD2QC90_9PLAT</name>
<accession>A0ABD2QC90</accession>
<gene>
    <name evidence="1" type="ORF">Ciccas_004202</name>
</gene>
<keyword evidence="2" id="KW-1185">Reference proteome</keyword>
<dbReference type="AlphaFoldDB" id="A0ABD2QC90"/>
<evidence type="ECO:0000313" key="1">
    <source>
        <dbReference type="EMBL" id="KAL3317148.1"/>
    </source>
</evidence>
<reference evidence="1 2" key="1">
    <citation type="submission" date="2024-11" db="EMBL/GenBank/DDBJ databases">
        <title>Adaptive evolution of stress response genes in parasites aligns with host niche diversity.</title>
        <authorList>
            <person name="Hahn C."/>
            <person name="Resl P."/>
        </authorList>
    </citation>
    <scope>NUCLEOTIDE SEQUENCE [LARGE SCALE GENOMIC DNA]</scope>
    <source>
        <strain evidence="1">EGGRZ-B1_66</strain>
        <tissue evidence="1">Body</tissue>
    </source>
</reference>
<dbReference type="InterPro" id="IPR029676">
    <property type="entry name" value="CFAP221"/>
</dbReference>
<dbReference type="PANTHER" id="PTHR46500">
    <property type="entry name" value="CILIA- AND FLAGELLA-ASSOCIATED PROTEIN 221"/>
    <property type="match status" value="1"/>
</dbReference>
<evidence type="ECO:0000313" key="2">
    <source>
        <dbReference type="Proteomes" id="UP001626550"/>
    </source>
</evidence>
<comment type="caution">
    <text evidence="1">The sequence shown here is derived from an EMBL/GenBank/DDBJ whole genome shotgun (WGS) entry which is preliminary data.</text>
</comment>
<dbReference type="EMBL" id="JBJKFK010000422">
    <property type="protein sequence ID" value="KAL3317148.1"/>
    <property type="molecule type" value="Genomic_DNA"/>
</dbReference>
<protein>
    <submittedName>
        <fullName evidence="1">Uncharacterized protein</fullName>
    </submittedName>
</protein>
<proteinExistence type="predicted"/>
<organism evidence="1 2">
    <name type="scientific">Cichlidogyrus casuarinus</name>
    <dbReference type="NCBI Taxonomy" id="1844966"/>
    <lineage>
        <taxon>Eukaryota</taxon>
        <taxon>Metazoa</taxon>
        <taxon>Spiralia</taxon>
        <taxon>Lophotrochozoa</taxon>
        <taxon>Platyhelminthes</taxon>
        <taxon>Monogenea</taxon>
        <taxon>Monopisthocotylea</taxon>
        <taxon>Dactylogyridea</taxon>
        <taxon>Ancyrocephalidae</taxon>
        <taxon>Cichlidogyrus</taxon>
    </lineage>
</organism>
<dbReference type="PANTHER" id="PTHR46500:SF1">
    <property type="entry name" value="CILIA- AND FLAGELLA-ASSOCIATED PROTEIN 221"/>
    <property type="match status" value="1"/>
</dbReference>
<dbReference type="Proteomes" id="UP001626550">
    <property type="component" value="Unassembled WGS sequence"/>
</dbReference>
<sequence>MQVCKTSNHLLLSQSFRTVGKTAFVHASPSELYFAGFALNTIYERRIKLINVSPSVTNMHILEPDSPFFRISYKKPSRLVPGYHIVVKVEFLPKDQYRVYEDRILVHTADRDQNLIIPLIAFPVINHVNVPSAINLADTRLGESAKKEITILSETPVEFSYQVKILQKSNQITLSPLEGIVSLEAPAKLLIMYEPQEYCTTQCIFEVLTSQFAFQPLKCLITAKSRPGHGAKIHLDKKESCVVRPLDRIRLAKLAMQVSSLMFQYDLRRLSTTI</sequence>